<evidence type="ECO:0000313" key="2">
    <source>
        <dbReference type="EMBL" id="QDS97726.1"/>
    </source>
</evidence>
<dbReference type="InterPro" id="IPR000639">
    <property type="entry name" value="Epox_hydrolase-like"/>
</dbReference>
<dbReference type="Gene3D" id="3.40.50.1820">
    <property type="entry name" value="alpha/beta hydrolase"/>
    <property type="match status" value="1"/>
</dbReference>
<keyword evidence="2" id="KW-0378">Hydrolase</keyword>
<dbReference type="PANTHER" id="PTHR43194">
    <property type="entry name" value="HYDROLASE ALPHA/BETA FOLD FAMILY"/>
    <property type="match status" value="1"/>
</dbReference>
<dbReference type="InterPro" id="IPR050228">
    <property type="entry name" value="Carboxylesterase_BioH"/>
</dbReference>
<dbReference type="PRINTS" id="PR00111">
    <property type="entry name" value="ABHYDROLASE"/>
</dbReference>
<dbReference type="PANTHER" id="PTHR43194:SF2">
    <property type="entry name" value="PEROXISOMAL MEMBRANE PROTEIN LPX1"/>
    <property type="match status" value="1"/>
</dbReference>
<reference evidence="2 3" key="1">
    <citation type="submission" date="2019-02" db="EMBL/GenBank/DDBJ databases">
        <title>Deep-cultivation of Planctomycetes and their phenomic and genomic characterization uncovers novel biology.</title>
        <authorList>
            <person name="Wiegand S."/>
            <person name="Jogler M."/>
            <person name="Boedeker C."/>
            <person name="Pinto D."/>
            <person name="Vollmers J."/>
            <person name="Rivas-Marin E."/>
            <person name="Kohn T."/>
            <person name="Peeters S.H."/>
            <person name="Heuer A."/>
            <person name="Rast P."/>
            <person name="Oberbeckmann S."/>
            <person name="Bunk B."/>
            <person name="Jeske O."/>
            <person name="Meyerdierks A."/>
            <person name="Storesund J.E."/>
            <person name="Kallscheuer N."/>
            <person name="Luecker S."/>
            <person name="Lage O.M."/>
            <person name="Pohl T."/>
            <person name="Merkel B.J."/>
            <person name="Hornburger P."/>
            <person name="Mueller R.-W."/>
            <person name="Bruemmer F."/>
            <person name="Labrenz M."/>
            <person name="Spormann A.M."/>
            <person name="Op den Camp H."/>
            <person name="Overmann J."/>
            <person name="Amann R."/>
            <person name="Jetten M.S.M."/>
            <person name="Mascher T."/>
            <person name="Medema M.H."/>
            <person name="Devos D.P."/>
            <person name="Kaster A.-K."/>
            <person name="Ovreas L."/>
            <person name="Rohde M."/>
            <person name="Galperin M.Y."/>
            <person name="Jogler C."/>
        </authorList>
    </citation>
    <scope>NUCLEOTIDE SEQUENCE [LARGE SCALE GENOMIC DNA]</scope>
    <source>
        <strain evidence="2 3">HG15A2</strain>
    </source>
</reference>
<dbReference type="EC" id="3.8.1.5" evidence="2"/>
<proteinExistence type="predicted"/>
<organism evidence="2 3">
    <name type="scientific">Adhaeretor mobilis</name>
    <dbReference type="NCBI Taxonomy" id="1930276"/>
    <lineage>
        <taxon>Bacteria</taxon>
        <taxon>Pseudomonadati</taxon>
        <taxon>Planctomycetota</taxon>
        <taxon>Planctomycetia</taxon>
        <taxon>Pirellulales</taxon>
        <taxon>Lacipirellulaceae</taxon>
        <taxon>Adhaeretor</taxon>
    </lineage>
</organism>
<dbReference type="GO" id="GO:0018786">
    <property type="term" value="F:haloalkane dehalogenase activity"/>
    <property type="evidence" value="ECO:0007669"/>
    <property type="project" value="UniProtKB-EC"/>
</dbReference>
<dbReference type="InterPro" id="IPR029058">
    <property type="entry name" value="AB_hydrolase_fold"/>
</dbReference>
<dbReference type="PRINTS" id="PR00412">
    <property type="entry name" value="EPOXHYDRLASE"/>
</dbReference>
<accession>A0A517MS76</accession>
<evidence type="ECO:0000259" key="1">
    <source>
        <dbReference type="Pfam" id="PF00561"/>
    </source>
</evidence>
<feature type="domain" description="AB hydrolase-1" evidence="1">
    <location>
        <begin position="53"/>
        <end position="293"/>
    </location>
</feature>
<dbReference type="EMBL" id="CP036263">
    <property type="protein sequence ID" value="QDS97726.1"/>
    <property type="molecule type" value="Genomic_DNA"/>
</dbReference>
<dbReference type="InterPro" id="IPR000073">
    <property type="entry name" value="AB_hydrolase_1"/>
</dbReference>
<dbReference type="Pfam" id="PF00561">
    <property type="entry name" value="Abhydrolase_1"/>
    <property type="match status" value="1"/>
</dbReference>
<keyword evidence="3" id="KW-1185">Reference proteome</keyword>
<evidence type="ECO:0000313" key="3">
    <source>
        <dbReference type="Proteomes" id="UP000319852"/>
    </source>
</evidence>
<sequence>MPNRNLQSADAIRIRGELGDLYPFTSHWQETPQGRLHYLDEGPGSGETSDAPPTLLFVHGNPTWSFHWRELIGKFSDRYRCVAVDHLGCGLSDLQPEPQSLADHIENLSGLIESLDLQNVTLIAQDWGGAIGLGAVLKLKERFERLVLLNTGAFPPWYIPWRIRVCRWPVVGKLMLQGFNAFSRAALTMTVNRGPLTEQVKTGYLAPYHNWERRAAVYQFVKDIPLSASHPTWQTLADIEAGLPSLGELPKLLVWGEQDWCFTTECLDKFVEIWPDSTVLRISDAGHWVVEDATEQVIARMERFLTAEPKEPAVHFDHREDTKGTRIV</sequence>
<dbReference type="RefSeq" id="WP_246117880.1">
    <property type="nucleotide sequence ID" value="NZ_CP036263.1"/>
</dbReference>
<name>A0A517MS76_9BACT</name>
<dbReference type="AlphaFoldDB" id="A0A517MS76"/>
<protein>
    <submittedName>
        <fullName evidence="2">Haloalkane dehalogenase</fullName>
        <ecNumber evidence="2">3.8.1.5</ecNumber>
    </submittedName>
</protein>
<dbReference type="Proteomes" id="UP000319852">
    <property type="component" value="Chromosome"/>
</dbReference>
<gene>
    <name evidence="2" type="primary">dhaAF</name>
    <name evidence="2" type="ORF">HG15A2_09910</name>
</gene>
<dbReference type="SUPFAM" id="SSF53474">
    <property type="entry name" value="alpha/beta-Hydrolases"/>
    <property type="match status" value="1"/>
</dbReference>
<dbReference type="KEGG" id="amob:HG15A2_09910"/>